<dbReference type="GO" id="GO:0005743">
    <property type="term" value="C:mitochondrial inner membrane"/>
    <property type="evidence" value="ECO:0007669"/>
    <property type="project" value="InterPro"/>
</dbReference>
<evidence type="ECO:0000256" key="1">
    <source>
        <dbReference type="SAM" id="Phobius"/>
    </source>
</evidence>
<feature type="transmembrane region" description="Helical" evidence="1">
    <location>
        <begin position="239"/>
        <end position="259"/>
    </location>
</feature>
<dbReference type="PANTHER" id="PTHR36358:SF1">
    <property type="entry name" value="SUCCINATE DEHYDROGENASE SUBUNIT 4, MITOCHONDRIAL"/>
    <property type="match status" value="1"/>
</dbReference>
<name>A0A6V7PC30_ANACO</name>
<keyword evidence="1" id="KW-0812">Transmembrane</keyword>
<dbReference type="InterPro" id="IPR044963">
    <property type="entry name" value="SDH4"/>
</dbReference>
<organism evidence="2">
    <name type="scientific">Ananas comosus var. bracteatus</name>
    <name type="common">red pineapple</name>
    <dbReference type="NCBI Taxonomy" id="296719"/>
    <lineage>
        <taxon>Eukaryota</taxon>
        <taxon>Viridiplantae</taxon>
        <taxon>Streptophyta</taxon>
        <taxon>Embryophyta</taxon>
        <taxon>Tracheophyta</taxon>
        <taxon>Spermatophyta</taxon>
        <taxon>Magnoliopsida</taxon>
        <taxon>Liliopsida</taxon>
        <taxon>Poales</taxon>
        <taxon>Bromeliaceae</taxon>
        <taxon>Bromelioideae</taxon>
        <taxon>Ananas</taxon>
    </lineage>
</organism>
<dbReference type="GO" id="GO:0006099">
    <property type="term" value="P:tricarboxylic acid cycle"/>
    <property type="evidence" value="ECO:0007669"/>
    <property type="project" value="InterPro"/>
</dbReference>
<accession>A0A6V7PC30</accession>
<evidence type="ECO:0000313" key="2">
    <source>
        <dbReference type="EMBL" id="CAD1828419.1"/>
    </source>
</evidence>
<dbReference type="GO" id="GO:0006121">
    <property type="term" value="P:mitochondrial electron transport, succinate to ubiquinone"/>
    <property type="evidence" value="ECO:0007669"/>
    <property type="project" value="InterPro"/>
</dbReference>
<dbReference type="PANTHER" id="PTHR36358">
    <property type="entry name" value="SUCCINATE DEHYDROGENASE SUBUNIT 4, MITOCHONDRIAL"/>
    <property type="match status" value="1"/>
</dbReference>
<dbReference type="AlphaFoldDB" id="A0A6V7PC30"/>
<reference evidence="2" key="1">
    <citation type="submission" date="2020-07" db="EMBL/GenBank/DDBJ databases">
        <authorList>
            <person name="Lin J."/>
        </authorList>
    </citation>
    <scope>NUCLEOTIDE SEQUENCE</scope>
</reference>
<dbReference type="EMBL" id="LR862147">
    <property type="protein sequence ID" value="CAD1828419.1"/>
    <property type="molecule type" value="Genomic_DNA"/>
</dbReference>
<keyword evidence="1" id="KW-0472">Membrane</keyword>
<gene>
    <name evidence="2" type="ORF">CB5_LOCUS11630</name>
</gene>
<dbReference type="GO" id="GO:0045273">
    <property type="term" value="C:respiratory chain complex II (succinate dehydrogenase)"/>
    <property type="evidence" value="ECO:0007669"/>
    <property type="project" value="InterPro"/>
</dbReference>
<feature type="transmembrane region" description="Helical" evidence="1">
    <location>
        <begin position="190"/>
        <end position="219"/>
    </location>
</feature>
<proteinExistence type="predicted"/>
<protein>
    <recommendedName>
        <fullName evidence="3">Succinate dehydrogenase subunit 4, mitochondrial</fullName>
    </recommendedName>
</protein>
<keyword evidence="1" id="KW-1133">Transmembrane helix</keyword>
<evidence type="ECO:0008006" key="3">
    <source>
        <dbReference type="Google" id="ProtNLM"/>
    </source>
</evidence>
<sequence>MAGRLFSRSKTLTLTLNLARADPSPASSRSLRALSSLPIDPAAAAAGSSPSPSFLASIPPPLDYSRRSPLASASGLSFLDFEVFDAYSLVQILGYEQNSQLSGAQGLPHFFCTRAQSGAAVHQADNTQILKNVREAPARIGEPNFSTPKNGDSSKVIAFSPLEGSLSKIRQSGLAQESLKIKRMELSQRITYALIPALILVSKTNMLTSLLVLSVYWQIYGFFKEIILDYVHHEVTQKWVLIYFKLLLLILAKDTIIYFDLV</sequence>